<accession>A0ABP6SD31</accession>
<feature type="transmembrane region" description="Helical" evidence="5">
    <location>
        <begin position="263"/>
        <end position="286"/>
    </location>
</feature>
<organism evidence="7 8">
    <name type="scientific">Streptomyces sannanensis</name>
    <dbReference type="NCBI Taxonomy" id="285536"/>
    <lineage>
        <taxon>Bacteria</taxon>
        <taxon>Bacillati</taxon>
        <taxon>Actinomycetota</taxon>
        <taxon>Actinomycetes</taxon>
        <taxon>Kitasatosporales</taxon>
        <taxon>Streptomycetaceae</taxon>
        <taxon>Streptomyces</taxon>
    </lineage>
</organism>
<keyword evidence="2 5" id="KW-0812">Transmembrane</keyword>
<feature type="transmembrane region" description="Helical" evidence="5">
    <location>
        <begin position="394"/>
        <end position="421"/>
    </location>
</feature>
<dbReference type="InterPro" id="IPR036513">
    <property type="entry name" value="STAS_dom_sf"/>
</dbReference>
<evidence type="ECO:0000313" key="8">
    <source>
        <dbReference type="Proteomes" id="UP001499990"/>
    </source>
</evidence>
<dbReference type="Pfam" id="PF01740">
    <property type="entry name" value="STAS"/>
    <property type="match status" value="1"/>
</dbReference>
<feature type="transmembrane region" description="Helical" evidence="5">
    <location>
        <begin position="190"/>
        <end position="212"/>
    </location>
</feature>
<evidence type="ECO:0000313" key="7">
    <source>
        <dbReference type="EMBL" id="GAA3373503.1"/>
    </source>
</evidence>
<reference evidence="8" key="1">
    <citation type="journal article" date="2019" name="Int. J. Syst. Evol. Microbiol.">
        <title>The Global Catalogue of Microorganisms (GCM) 10K type strain sequencing project: providing services to taxonomists for standard genome sequencing and annotation.</title>
        <authorList>
            <consortium name="The Broad Institute Genomics Platform"/>
            <consortium name="The Broad Institute Genome Sequencing Center for Infectious Disease"/>
            <person name="Wu L."/>
            <person name="Ma J."/>
        </authorList>
    </citation>
    <scope>NUCLEOTIDE SEQUENCE [LARGE SCALE GENOMIC DNA]</scope>
    <source>
        <strain evidence="8">JCM 9651</strain>
    </source>
</reference>
<evidence type="ECO:0000259" key="6">
    <source>
        <dbReference type="PROSITE" id="PS50801"/>
    </source>
</evidence>
<feature type="transmembrane region" description="Helical" evidence="5">
    <location>
        <begin position="63"/>
        <end position="80"/>
    </location>
</feature>
<evidence type="ECO:0000256" key="1">
    <source>
        <dbReference type="ARBA" id="ARBA00004141"/>
    </source>
</evidence>
<name>A0ABP6SD31_9ACTN</name>
<dbReference type="InterPro" id="IPR011547">
    <property type="entry name" value="SLC26A/SulP_dom"/>
</dbReference>
<comment type="subcellular location">
    <subcellularLocation>
        <location evidence="1">Membrane</location>
        <topology evidence="1">Multi-pass membrane protein</topology>
    </subcellularLocation>
</comment>
<dbReference type="EMBL" id="BAAAYL010000001">
    <property type="protein sequence ID" value="GAA3373503.1"/>
    <property type="molecule type" value="Genomic_DNA"/>
</dbReference>
<feature type="transmembrane region" description="Helical" evidence="5">
    <location>
        <begin position="145"/>
        <end position="164"/>
    </location>
</feature>
<keyword evidence="4 5" id="KW-0472">Membrane</keyword>
<dbReference type="InterPro" id="IPR001902">
    <property type="entry name" value="SLC26A/SulP_fam"/>
</dbReference>
<dbReference type="SUPFAM" id="SSF52091">
    <property type="entry name" value="SpoIIaa-like"/>
    <property type="match status" value="1"/>
</dbReference>
<feature type="transmembrane region" description="Helical" evidence="5">
    <location>
        <begin position="337"/>
        <end position="357"/>
    </location>
</feature>
<proteinExistence type="predicted"/>
<gene>
    <name evidence="7" type="ORF">GCM10020367_33680</name>
</gene>
<dbReference type="RefSeq" id="WP_345038318.1">
    <property type="nucleotide sequence ID" value="NZ_BAAAYL010000001.1"/>
</dbReference>
<sequence length="577" mass="60401">MSQETGAPGRGWRRALPAVPGLTVLRGYRRSWLRGDLLAGATVAAYLVPQVMAYASVAGLPPVAGLWAILPALLLYAFLGSSRLLSVGPESTTALMTATVVGPLAAGDPGRYAVLAAALAVAVGLLCLVAWVARFGFVADLLSRPVLIGYLAGVALIMIVDQLTKLTGVPTSGEGFFPKLLSFVENLPRLHPATVILSAVTLLFLFLVARFFRYVPGPLLAVALGTAAVAAFDLQARGIAVIGEIPAGLPRPEFPDATLLPQLLLPAVGVLLVGYSDVILTARAFAGGNGGARLDADQELLALGAANLGAGTLHGFPVSSSASRTALAHSAGGHTQAYALTAGAAVLAVLLFLSPLLSSTPTAVLGALVVYAATRMIDMSGFRRLASFRRRELLLSLGCLAGVLVLDILYGVLVAVALSVAELLSRVARPHDAVQGLVPGLAGMHDIDDYPSARTIPGLLVYRYDSPLFFANAEDFRRRALAAVAEQTRPVKWFVLNTEANVEVDITALDSLEALREELTGRGIVFALARVKQDLRDDLDTYGLTESVGEDRIFPTLPTAVAAYRAWEVSGGAGEDT</sequence>
<dbReference type="NCBIfam" id="TIGR00815">
    <property type="entry name" value="sulP"/>
    <property type="match status" value="1"/>
</dbReference>
<comment type="caution">
    <text evidence="7">The sequence shown here is derived from an EMBL/GenBank/DDBJ whole genome shotgun (WGS) entry which is preliminary data.</text>
</comment>
<keyword evidence="3 5" id="KW-1133">Transmembrane helix</keyword>
<feature type="domain" description="STAS" evidence="6">
    <location>
        <begin position="449"/>
        <end position="564"/>
    </location>
</feature>
<evidence type="ECO:0000256" key="3">
    <source>
        <dbReference type="ARBA" id="ARBA00022989"/>
    </source>
</evidence>
<feature type="transmembrane region" description="Helical" evidence="5">
    <location>
        <begin position="112"/>
        <end position="133"/>
    </location>
</feature>
<dbReference type="Proteomes" id="UP001499990">
    <property type="component" value="Unassembled WGS sequence"/>
</dbReference>
<dbReference type="CDD" id="cd07042">
    <property type="entry name" value="STAS_SulP_like_sulfate_transporter"/>
    <property type="match status" value="1"/>
</dbReference>
<protein>
    <submittedName>
        <fullName evidence="7">SulP family inorganic anion transporter</fullName>
    </submittedName>
</protein>
<dbReference type="InterPro" id="IPR002645">
    <property type="entry name" value="STAS_dom"/>
</dbReference>
<dbReference type="Gene3D" id="3.30.750.24">
    <property type="entry name" value="STAS domain"/>
    <property type="match status" value="1"/>
</dbReference>
<dbReference type="Pfam" id="PF00916">
    <property type="entry name" value="Sulfate_transp"/>
    <property type="match status" value="1"/>
</dbReference>
<evidence type="ECO:0000256" key="4">
    <source>
        <dbReference type="ARBA" id="ARBA00023136"/>
    </source>
</evidence>
<feature type="transmembrane region" description="Helical" evidence="5">
    <location>
        <begin position="219"/>
        <end position="243"/>
    </location>
</feature>
<keyword evidence="8" id="KW-1185">Reference proteome</keyword>
<evidence type="ECO:0000256" key="2">
    <source>
        <dbReference type="ARBA" id="ARBA00022692"/>
    </source>
</evidence>
<dbReference type="PANTHER" id="PTHR11814">
    <property type="entry name" value="SULFATE TRANSPORTER"/>
    <property type="match status" value="1"/>
</dbReference>
<evidence type="ECO:0000256" key="5">
    <source>
        <dbReference type="SAM" id="Phobius"/>
    </source>
</evidence>
<dbReference type="PROSITE" id="PS50801">
    <property type="entry name" value="STAS"/>
    <property type="match status" value="1"/>
</dbReference>